<dbReference type="InterPro" id="IPR011761">
    <property type="entry name" value="ATP-grasp"/>
</dbReference>
<comment type="caution">
    <text evidence="3">The sequence shown here is derived from an EMBL/GenBank/DDBJ whole genome shotgun (WGS) entry which is preliminary data.</text>
</comment>
<dbReference type="EMBL" id="JAAVJI010000016">
    <property type="protein sequence ID" value="NJP03119.1"/>
    <property type="molecule type" value="Genomic_DNA"/>
</dbReference>
<dbReference type="Gene3D" id="3.30.1490.20">
    <property type="entry name" value="ATP-grasp fold, A domain"/>
    <property type="match status" value="1"/>
</dbReference>
<gene>
    <name evidence="3" type="ORF">HBH25_19945</name>
</gene>
<accession>A0ABX0YI47</accession>
<keyword evidence="4" id="KW-1185">Reference proteome</keyword>
<sequence>MKRRNVLVFPAGTEIGLEIYNALRGCKETRVFGAGQAVSNPARLVFGEYHSLPSIHEDGWLPALIALCEQLAIDYIYPAYDDVIVALQEAAQALPCAVIAASAETCRITRSKALTYQALEGLVRTPRVFTAPEQVTHYPVFVKPDRGQGSRGATRVDTPAALAAACAAVDEPLICEYLPGEEFTVDCFSDREQGLLFAAARRRVRMRNGIAVNSVSEHLPGIEAMAARMGTQLHMRGPWFFQVKRDQQGELTLLEVAPRIAGSMALNRVRGVNFPLLGLYEHERLPLGLLTYDGPVEIDRSLANRYRHDIRYSVAYIDLDDTLILHTQVNLMVLALVFQCINQGIPVKLITRHRFDVQATLAQYRLAGIFDEVIHIVDGQPKSAFITEPDAILVDDSFAERRDVAHHCNIPTFDCSMIELLLEGPAAGVR</sequence>
<dbReference type="InterPro" id="IPR013815">
    <property type="entry name" value="ATP_grasp_subdomain_1"/>
</dbReference>
<protein>
    <submittedName>
        <fullName evidence="3">ATP-grasp domain-containing protein</fullName>
    </submittedName>
</protein>
<evidence type="ECO:0000259" key="2">
    <source>
        <dbReference type="PROSITE" id="PS50975"/>
    </source>
</evidence>
<dbReference type="RefSeq" id="WP_168085693.1">
    <property type="nucleotide sequence ID" value="NZ_JAAVJI010000016.1"/>
</dbReference>
<dbReference type="Gene3D" id="3.30.470.20">
    <property type="entry name" value="ATP-grasp fold, B domain"/>
    <property type="match status" value="1"/>
</dbReference>
<name>A0ABX0YI47_9PSED</name>
<dbReference type="Pfam" id="PF15632">
    <property type="entry name" value="ATPgrasp_Ter"/>
    <property type="match status" value="1"/>
</dbReference>
<keyword evidence="1" id="KW-0547">Nucleotide-binding</keyword>
<dbReference type="Gene3D" id="3.40.50.20">
    <property type="match status" value="1"/>
</dbReference>
<evidence type="ECO:0000313" key="3">
    <source>
        <dbReference type="EMBL" id="NJP03119.1"/>
    </source>
</evidence>
<evidence type="ECO:0000256" key="1">
    <source>
        <dbReference type="PROSITE-ProRule" id="PRU00409"/>
    </source>
</evidence>
<keyword evidence="1" id="KW-0067">ATP-binding</keyword>
<evidence type="ECO:0000313" key="4">
    <source>
        <dbReference type="Proteomes" id="UP000746535"/>
    </source>
</evidence>
<feature type="domain" description="ATP-grasp" evidence="2">
    <location>
        <begin position="112"/>
        <end position="283"/>
    </location>
</feature>
<proteinExistence type="predicted"/>
<reference evidence="3 4" key="1">
    <citation type="submission" date="2020-03" db="EMBL/GenBank/DDBJ databases">
        <authorList>
            <person name="Wang L."/>
            <person name="He N."/>
            <person name="Li Y."/>
            <person name="Fang Y."/>
            <person name="Zhang F."/>
        </authorList>
    </citation>
    <scope>NUCLEOTIDE SEQUENCE [LARGE SCALE GENOMIC DNA]</scope>
    <source>
        <strain evidence="4">hsmgli-8</strain>
    </source>
</reference>
<dbReference type="Proteomes" id="UP000746535">
    <property type="component" value="Unassembled WGS sequence"/>
</dbReference>
<organism evidence="3 4">
    <name type="scientific">Pseudomonas quercus</name>
    <dbReference type="NCBI Taxonomy" id="2722792"/>
    <lineage>
        <taxon>Bacteria</taxon>
        <taxon>Pseudomonadati</taxon>
        <taxon>Pseudomonadota</taxon>
        <taxon>Gammaproteobacteria</taxon>
        <taxon>Pseudomonadales</taxon>
        <taxon>Pseudomonadaceae</taxon>
        <taxon>Pseudomonas</taxon>
    </lineage>
</organism>
<dbReference type="SUPFAM" id="SSF56059">
    <property type="entry name" value="Glutathione synthetase ATP-binding domain-like"/>
    <property type="match status" value="1"/>
</dbReference>
<dbReference type="PROSITE" id="PS50975">
    <property type="entry name" value="ATP_GRASP"/>
    <property type="match status" value="1"/>
</dbReference>